<dbReference type="InterPro" id="IPR022171">
    <property type="entry name" value="PPE_C"/>
</dbReference>
<proteinExistence type="inferred from homology"/>
<organism evidence="5 6">
    <name type="scientific">Mycobacterium kansasii</name>
    <dbReference type="NCBI Taxonomy" id="1768"/>
    <lineage>
        <taxon>Bacteria</taxon>
        <taxon>Bacillati</taxon>
        <taxon>Actinomycetota</taxon>
        <taxon>Actinomycetes</taxon>
        <taxon>Mycobacteriales</taxon>
        <taxon>Mycobacteriaceae</taxon>
        <taxon>Mycobacterium</taxon>
    </lineage>
</organism>
<evidence type="ECO:0000256" key="1">
    <source>
        <dbReference type="ARBA" id="ARBA00010652"/>
    </source>
</evidence>
<feature type="domain" description="PPE" evidence="3">
    <location>
        <begin position="2"/>
        <end position="163"/>
    </location>
</feature>
<dbReference type="FunFam" id="1.20.1260.20:FF:000001">
    <property type="entry name" value="PPE family protein PPE41"/>
    <property type="match status" value="1"/>
</dbReference>
<dbReference type="PANTHER" id="PTHR46766">
    <property type="entry name" value="GLUTAMINE-RICH PROTEIN 2"/>
    <property type="match status" value="1"/>
</dbReference>
<accession>A0A7G1IBV8</accession>
<evidence type="ECO:0000259" key="4">
    <source>
        <dbReference type="Pfam" id="PF12484"/>
    </source>
</evidence>
<protein>
    <recommendedName>
        <fullName evidence="7">PPE family protein</fullName>
    </recommendedName>
</protein>
<reference evidence="5 6" key="1">
    <citation type="submission" date="2020-07" db="EMBL/GenBank/DDBJ databases">
        <title>Mycobacterium kansasii (former subtype) with zoonotic potential isolated from diseased indoor pet cat, Japan.</title>
        <authorList>
            <person name="Fukano H."/>
            <person name="Terazono T."/>
            <person name="Hoshino Y."/>
        </authorList>
    </citation>
    <scope>NUCLEOTIDE SEQUENCE [LARGE SCALE GENOMIC DNA]</scope>
    <source>
        <strain evidence="5 6">Kuro-I</strain>
    </source>
</reference>
<dbReference type="Pfam" id="PF12484">
    <property type="entry name" value="PPE-SVP"/>
    <property type="match status" value="1"/>
</dbReference>
<sequence>MDFGALPPEVNSLRMYSGPGSAPLLAAVAAWDGLAAELRSTAASYDAVISELTGEGWLGPASASMAAAVAPYMGWMSITGVQAEQTAAQAAAAAGAFEAAFAMTVPPAVVAANRARLMMLVATNIFGQNTPAIAATEAEYGEMWAQDAAAMYGYAAGAAAASALTPFTEPAQTTNPAGPAGQAAAVAQAAGSAAGTLTQSELPQLMSVVPSALQGLASPAAALSEAAAANPAAALPVPGGILADILNFLDGNDGNPYGIFLNSSLVNGFTSAGYVSPDLITPAITGAMADLNSLQAGGLPVISPPDSGHFNFPALASTSAPAPAPAGVSSVVTGLNRAAFVGRLSVPESWTAATQVVNHAGAAAPGGGWTSSATVPDAAAGTPGVPGMPARECTDTASAAVLGTGSGRRSCPGPCRGLTTRPMFVVKFAGRHPKVPADPHGSGAVVPQRDPDHGSGSLSCSSSPALAPGHRGRTPGCPGILCRTGGLRPDVGTAGLTGHQICVICHTATRHDELLPPVYQLGIAVIGGLG</sequence>
<gene>
    <name evidence="5" type="ORF">NIIDMKKI_35360</name>
</gene>
<feature type="compositionally biased region" description="Low complexity" evidence="2">
    <location>
        <begin position="454"/>
        <end position="468"/>
    </location>
</feature>
<keyword evidence="6" id="KW-1185">Reference proteome</keyword>
<dbReference type="PANTHER" id="PTHR46766:SF1">
    <property type="entry name" value="GLUTAMINE-RICH PROTEIN 2"/>
    <property type="match status" value="1"/>
</dbReference>
<feature type="region of interest" description="Disordered" evidence="2">
    <location>
        <begin position="435"/>
        <end position="472"/>
    </location>
</feature>
<evidence type="ECO:0000259" key="3">
    <source>
        <dbReference type="Pfam" id="PF00823"/>
    </source>
</evidence>
<dbReference type="Gene3D" id="1.20.1260.20">
    <property type="entry name" value="PPE superfamily"/>
    <property type="match status" value="1"/>
</dbReference>
<comment type="similarity">
    <text evidence="1">Belongs to the mycobacterial PPE family.</text>
</comment>
<evidence type="ECO:0008006" key="7">
    <source>
        <dbReference type="Google" id="ProtNLM"/>
    </source>
</evidence>
<evidence type="ECO:0000256" key="2">
    <source>
        <dbReference type="SAM" id="MobiDB-lite"/>
    </source>
</evidence>
<dbReference type="SUPFAM" id="SSF140459">
    <property type="entry name" value="PE/PPE dimer-like"/>
    <property type="match status" value="1"/>
</dbReference>
<dbReference type="InterPro" id="IPR038332">
    <property type="entry name" value="PPE_sf"/>
</dbReference>
<dbReference type="Pfam" id="PF00823">
    <property type="entry name" value="PPE"/>
    <property type="match status" value="1"/>
</dbReference>
<dbReference type="Proteomes" id="UP000516380">
    <property type="component" value="Chromosome"/>
</dbReference>
<dbReference type="InterPro" id="IPR000030">
    <property type="entry name" value="PPE_dom"/>
</dbReference>
<dbReference type="EMBL" id="AP023343">
    <property type="protein sequence ID" value="BCI88330.1"/>
    <property type="molecule type" value="Genomic_DNA"/>
</dbReference>
<name>A0A7G1IBV8_MYCKA</name>
<evidence type="ECO:0000313" key="5">
    <source>
        <dbReference type="EMBL" id="BCI88330.1"/>
    </source>
</evidence>
<evidence type="ECO:0000313" key="6">
    <source>
        <dbReference type="Proteomes" id="UP000516380"/>
    </source>
</evidence>
<feature type="domain" description="PPE family C-terminal" evidence="4">
    <location>
        <begin position="334"/>
        <end position="395"/>
    </location>
</feature>
<dbReference type="AlphaFoldDB" id="A0A7G1IBV8"/>
<dbReference type="GO" id="GO:0052572">
    <property type="term" value="P:response to host immune response"/>
    <property type="evidence" value="ECO:0007669"/>
    <property type="project" value="TreeGrafter"/>
</dbReference>